<dbReference type="EMBL" id="JBIGHX010000006">
    <property type="protein sequence ID" value="MFG6463322.1"/>
    <property type="molecule type" value="Genomic_DNA"/>
</dbReference>
<reference evidence="2 3" key="1">
    <citation type="submission" date="2024-08" db="EMBL/GenBank/DDBJ databases">
        <authorList>
            <person name="Lu H."/>
        </authorList>
    </citation>
    <scope>NUCLEOTIDE SEQUENCE [LARGE SCALE GENOMIC DNA]</scope>
    <source>
        <strain evidence="2 3">DXS20W</strain>
    </source>
</reference>
<proteinExistence type="predicted"/>
<gene>
    <name evidence="2" type="ORF">ACG04Q_17245</name>
</gene>
<keyword evidence="3" id="KW-1185">Reference proteome</keyword>
<feature type="domain" description="DUF3806" evidence="1">
    <location>
        <begin position="42"/>
        <end position="125"/>
    </location>
</feature>
<accession>A0ABW7GNA5</accession>
<organism evidence="2 3">
    <name type="scientific">Pelomonas lactea</name>
    <dbReference type="NCBI Taxonomy" id="3299030"/>
    <lineage>
        <taxon>Bacteria</taxon>
        <taxon>Pseudomonadati</taxon>
        <taxon>Pseudomonadota</taxon>
        <taxon>Betaproteobacteria</taxon>
        <taxon>Burkholderiales</taxon>
        <taxon>Sphaerotilaceae</taxon>
        <taxon>Roseateles</taxon>
    </lineage>
</organism>
<dbReference type="Proteomes" id="UP001606302">
    <property type="component" value="Unassembled WGS sequence"/>
</dbReference>
<evidence type="ECO:0000259" key="1">
    <source>
        <dbReference type="Pfam" id="PF12713"/>
    </source>
</evidence>
<dbReference type="Gene3D" id="1.20.120.1090">
    <property type="match status" value="1"/>
</dbReference>
<evidence type="ECO:0000313" key="3">
    <source>
        <dbReference type="Proteomes" id="UP001606302"/>
    </source>
</evidence>
<dbReference type="InterPro" id="IPR024266">
    <property type="entry name" value="DUF3806"/>
</dbReference>
<dbReference type="RefSeq" id="WP_394512298.1">
    <property type="nucleotide sequence ID" value="NZ_JBIGHX010000006.1"/>
</dbReference>
<evidence type="ECO:0000313" key="2">
    <source>
        <dbReference type="EMBL" id="MFG6463322.1"/>
    </source>
</evidence>
<comment type="caution">
    <text evidence="2">The sequence shown here is derived from an EMBL/GenBank/DDBJ whole genome shotgun (WGS) entry which is preliminary data.</text>
</comment>
<sequence length="140" mass="15910">MSQEFLPLSETDLQNLEAKRRWVREHYERDAEAKYQKLSGKLTLLSAILSNGWIQPDETLKLQCLGISFGDALAQLMGLEWRMVVDEYGRDPALIQPGTSIVLFPQTMISKRIEKGERVDVHELFKSTCNTIQALQSEGA</sequence>
<protein>
    <submittedName>
        <fullName evidence="2">DUF3806 domain-containing protein</fullName>
    </submittedName>
</protein>
<name>A0ABW7GNA5_9BURK</name>
<dbReference type="Pfam" id="PF12713">
    <property type="entry name" value="DUF3806"/>
    <property type="match status" value="1"/>
</dbReference>